<dbReference type="PANTHER" id="PTHR44591">
    <property type="entry name" value="STRESS RESPONSE REGULATOR PROTEIN 1"/>
    <property type="match status" value="1"/>
</dbReference>
<feature type="modified residue" description="4-aspartylphosphate" evidence="2">
    <location>
        <position position="58"/>
    </location>
</feature>
<dbReference type="InterPro" id="IPR050595">
    <property type="entry name" value="Bact_response_regulator"/>
</dbReference>
<evidence type="ECO:0000259" key="3">
    <source>
        <dbReference type="PROSITE" id="PS50110"/>
    </source>
</evidence>
<organism evidence="4 5">
    <name type="scientific">Rhodococcus wratislaviensis NBRC 100605</name>
    <dbReference type="NCBI Taxonomy" id="1219028"/>
    <lineage>
        <taxon>Bacteria</taxon>
        <taxon>Bacillati</taxon>
        <taxon>Actinomycetota</taxon>
        <taxon>Actinomycetes</taxon>
        <taxon>Mycobacteriales</taxon>
        <taxon>Nocardiaceae</taxon>
        <taxon>Rhodococcus</taxon>
    </lineage>
</organism>
<comment type="caution">
    <text evidence="4">The sequence shown here is derived from an EMBL/GenBank/DDBJ whole genome shotgun (WGS) entry which is preliminary data.</text>
</comment>
<dbReference type="AlphaFoldDB" id="X0RC49"/>
<dbReference type="Pfam" id="PF00072">
    <property type="entry name" value="Response_reg"/>
    <property type="match status" value="1"/>
</dbReference>
<dbReference type="InterPro" id="IPR058245">
    <property type="entry name" value="NreC/VraR/RcsB-like_REC"/>
</dbReference>
<evidence type="ECO:0000256" key="2">
    <source>
        <dbReference type="PROSITE-ProRule" id="PRU00169"/>
    </source>
</evidence>
<feature type="domain" description="Response regulatory" evidence="3">
    <location>
        <begin position="8"/>
        <end position="125"/>
    </location>
</feature>
<dbReference type="GO" id="GO:0000160">
    <property type="term" value="P:phosphorelay signal transduction system"/>
    <property type="evidence" value="ECO:0007669"/>
    <property type="project" value="InterPro"/>
</dbReference>
<dbReference type="InterPro" id="IPR011006">
    <property type="entry name" value="CheY-like_superfamily"/>
</dbReference>
<evidence type="ECO:0000313" key="5">
    <source>
        <dbReference type="Proteomes" id="UP000019491"/>
    </source>
</evidence>
<dbReference type="InterPro" id="IPR001789">
    <property type="entry name" value="Sig_transdc_resp-reg_receiver"/>
</dbReference>
<dbReference type="SMART" id="SM00448">
    <property type="entry name" value="REC"/>
    <property type="match status" value="1"/>
</dbReference>
<dbReference type="PANTHER" id="PTHR44591:SF3">
    <property type="entry name" value="RESPONSE REGULATORY DOMAIN-CONTAINING PROTEIN"/>
    <property type="match status" value="1"/>
</dbReference>
<dbReference type="PROSITE" id="PS50110">
    <property type="entry name" value="RESPONSE_REGULATORY"/>
    <property type="match status" value="1"/>
</dbReference>
<dbReference type="CDD" id="cd17535">
    <property type="entry name" value="REC_NarL-like"/>
    <property type="match status" value="1"/>
</dbReference>
<gene>
    <name evidence="4" type="ORF">RW1_056_00170</name>
</gene>
<protein>
    <submittedName>
        <fullName evidence="4">Putative response regulator</fullName>
    </submittedName>
</protein>
<dbReference type="Proteomes" id="UP000019491">
    <property type="component" value="Unassembled WGS sequence"/>
</dbReference>
<accession>X0RC49</accession>
<evidence type="ECO:0000256" key="1">
    <source>
        <dbReference type="ARBA" id="ARBA00022553"/>
    </source>
</evidence>
<dbReference type="Gene3D" id="3.40.50.2300">
    <property type="match status" value="1"/>
</dbReference>
<dbReference type="EMBL" id="BAWF01000056">
    <property type="protein sequence ID" value="GAF48590.1"/>
    <property type="molecule type" value="Genomic_DNA"/>
</dbReference>
<sequence>MPRITLLRCFIVDDSPTFRDAARNLLELEGITVVGVASTSAEALRRVEELRPDVTLVDVNLGGESGFTLAEQLHQDARFAPSPVILISTHDEQDLADLIDASPAVGFVSKSALSAGAIYDLLASRDGDDDDPAGSVSEPPGR</sequence>
<keyword evidence="1 2" id="KW-0597">Phosphoprotein</keyword>
<name>X0RC49_RHOWR</name>
<dbReference type="SUPFAM" id="SSF52172">
    <property type="entry name" value="CheY-like"/>
    <property type="match status" value="1"/>
</dbReference>
<reference evidence="4 5" key="1">
    <citation type="submission" date="2014-02" db="EMBL/GenBank/DDBJ databases">
        <title>Whole genome shotgun sequence of Rhodococcus wratislaviensis NBRC 100605.</title>
        <authorList>
            <person name="Hosoyama A."/>
            <person name="Tsuchikane K."/>
            <person name="Yoshida I."/>
            <person name="Ohji S."/>
            <person name="Ichikawa N."/>
            <person name="Yamazoe A."/>
            <person name="Fujita N."/>
        </authorList>
    </citation>
    <scope>NUCLEOTIDE SEQUENCE [LARGE SCALE GENOMIC DNA]</scope>
    <source>
        <strain evidence="4 5">NBRC 100605</strain>
    </source>
</reference>
<proteinExistence type="predicted"/>
<keyword evidence="5" id="KW-1185">Reference proteome</keyword>
<evidence type="ECO:0000313" key="4">
    <source>
        <dbReference type="EMBL" id="GAF48590.1"/>
    </source>
</evidence>